<evidence type="ECO:0000256" key="13">
    <source>
        <dbReference type="ARBA" id="ARBA00023237"/>
    </source>
</evidence>
<keyword evidence="4 14" id="KW-1134">Transmembrane beta strand</keyword>
<keyword evidence="8" id="KW-0408">Iron</keyword>
<dbReference type="InterPro" id="IPR036942">
    <property type="entry name" value="Beta-barrel_TonB_sf"/>
</dbReference>
<keyword evidence="12 20" id="KW-0675">Receptor</keyword>
<evidence type="ECO:0000259" key="19">
    <source>
        <dbReference type="Pfam" id="PF07715"/>
    </source>
</evidence>
<dbReference type="InterPro" id="IPR000531">
    <property type="entry name" value="Beta-barrel_TonB"/>
</dbReference>
<dbReference type="PROSITE" id="PS52016">
    <property type="entry name" value="TONB_DEPENDENT_REC_3"/>
    <property type="match status" value="1"/>
</dbReference>
<evidence type="ECO:0000313" key="21">
    <source>
        <dbReference type="Proteomes" id="UP000754821"/>
    </source>
</evidence>
<dbReference type="Proteomes" id="UP000754821">
    <property type="component" value="Unassembled WGS sequence"/>
</dbReference>
<evidence type="ECO:0000256" key="15">
    <source>
        <dbReference type="PROSITE-ProRule" id="PRU10144"/>
    </source>
</evidence>
<feature type="chain" id="PRO_5047249491" evidence="17">
    <location>
        <begin position="51"/>
        <end position="741"/>
    </location>
</feature>
<gene>
    <name evidence="20" type="ORF">EI163_11245</name>
</gene>
<keyword evidence="6 14" id="KW-0812">Transmembrane</keyword>
<evidence type="ECO:0000256" key="12">
    <source>
        <dbReference type="ARBA" id="ARBA00023170"/>
    </source>
</evidence>
<dbReference type="SUPFAM" id="SSF56935">
    <property type="entry name" value="Porins"/>
    <property type="match status" value="1"/>
</dbReference>
<feature type="signal peptide" evidence="17">
    <location>
        <begin position="1"/>
        <end position="50"/>
    </location>
</feature>
<dbReference type="EMBL" id="RRZC01000011">
    <property type="protein sequence ID" value="MBE0404120.1"/>
    <property type="molecule type" value="Genomic_DNA"/>
</dbReference>
<keyword evidence="3 14" id="KW-0813">Transport</keyword>
<sequence length="741" mass="80056">MPLHCHHRPLQPTRALHCASCSNPLSLVRSAFLLALSASAVMLLSSQALAQAQETETRSTTALAPITVHGEATSVNDTYAGGQVTYSNRAGFLGKRDFMETPFNAISYTDRFIQDQQAQSITDVIAATDPSVFSNGVTSAWSETYSIRGFDASTRDVTFGGLAGMAPYYRTSPEMFERIEVLKGPSALLNGMPPGGSVGGAINLVPKRAGDEPLTRFTTTYMSDAQIGGHLDVGRRLGDDQQFGVRVNGVYRDGEGAVDNQTPKVQMGSLGLDWRGDHARLSADLYSADDHIDGPARGINLAPGLAVPTPPAPDTLINPDWAFADTRDKGAILRGEFDFTDEIMGYASIGQSETNYTYNGAMSAQVLDDQGNYRTSVGQLAFDVEKTSAEVGVRGHFQTGAVSHDISVNATHYEHEQHDYGRRSVPDADWITNLYNPQWGPAADFITPHIMHTELRLNSYGLADTLSFADDRIQLTLGARRQEVVSDTYSVMTGTRISRYDESAVTPAAALLFKATDQVSLYANYIEGLSQGATAPMTAANAGEVFEPYKTKQSEVGVKLDLGDFSHTLSLYEIKRPSSYTDLATNIFSVGGEQRNRGVEWSFFGSPLSNLRLMGGIAYVNPEITRAASDEEQGNQATGVPDLQAKLGTEWDLSVAPGLTLTANATAMSEQYINSDNSLSVPGHTIYDVGARYASNLSGYPLTLRATVNNVTDKTYWAMPQLSSLALGAPRTFMFSASLDF</sequence>
<keyword evidence="7 17" id="KW-0732">Signal</keyword>
<keyword evidence="9" id="KW-0406">Ion transport</keyword>
<proteinExistence type="inferred from homology"/>
<feature type="domain" description="TonB-dependent receptor-like beta-barrel" evidence="18">
    <location>
        <begin position="277"/>
        <end position="711"/>
    </location>
</feature>
<dbReference type="PANTHER" id="PTHR32552">
    <property type="entry name" value="FERRICHROME IRON RECEPTOR-RELATED"/>
    <property type="match status" value="1"/>
</dbReference>
<evidence type="ECO:0000256" key="2">
    <source>
        <dbReference type="ARBA" id="ARBA00009810"/>
    </source>
</evidence>
<keyword evidence="5" id="KW-0410">Iron transport</keyword>
<name>A0ABR9FG28_9GAMM</name>
<evidence type="ECO:0000256" key="5">
    <source>
        <dbReference type="ARBA" id="ARBA00022496"/>
    </source>
</evidence>
<dbReference type="InterPro" id="IPR012910">
    <property type="entry name" value="Plug_dom"/>
</dbReference>
<comment type="caution">
    <text evidence="20">The sequence shown here is derived from an EMBL/GenBank/DDBJ whole genome shotgun (WGS) entry which is preliminary data.</text>
</comment>
<feature type="domain" description="TonB-dependent receptor plug" evidence="19">
    <location>
        <begin position="99"/>
        <end position="196"/>
    </location>
</feature>
<evidence type="ECO:0000256" key="7">
    <source>
        <dbReference type="ARBA" id="ARBA00022729"/>
    </source>
</evidence>
<accession>A0ABR9FG28</accession>
<dbReference type="Gene3D" id="2.40.170.20">
    <property type="entry name" value="TonB-dependent receptor, beta-barrel domain"/>
    <property type="match status" value="1"/>
</dbReference>
<reference evidence="20 21" key="1">
    <citation type="submission" date="2020-07" db="EMBL/GenBank/DDBJ databases">
        <title>Halophilic bacteria isolated from french cheeses.</title>
        <authorList>
            <person name="Kothe C.I."/>
            <person name="Farah-Kraiem B."/>
            <person name="Renault P."/>
            <person name="Dridi B."/>
        </authorList>
    </citation>
    <scope>NUCLEOTIDE SEQUENCE [LARGE SCALE GENOMIC DNA]</scope>
    <source>
        <strain evidence="20 21">FME16</strain>
    </source>
</reference>
<evidence type="ECO:0000256" key="14">
    <source>
        <dbReference type="PROSITE-ProRule" id="PRU01360"/>
    </source>
</evidence>
<evidence type="ECO:0000256" key="16">
    <source>
        <dbReference type="RuleBase" id="RU003357"/>
    </source>
</evidence>
<dbReference type="Pfam" id="PF00593">
    <property type="entry name" value="TonB_dep_Rec_b-barrel"/>
    <property type="match status" value="1"/>
</dbReference>
<dbReference type="InterPro" id="IPR037066">
    <property type="entry name" value="Plug_dom_sf"/>
</dbReference>
<feature type="short sequence motif" description="TonB C-terminal box" evidence="15">
    <location>
        <begin position="724"/>
        <end position="741"/>
    </location>
</feature>
<protein>
    <submittedName>
        <fullName evidence="20">TonB-dependent siderophore receptor</fullName>
    </submittedName>
</protein>
<keyword evidence="11 14" id="KW-0472">Membrane</keyword>
<dbReference type="PANTHER" id="PTHR32552:SF82">
    <property type="entry name" value="FCUA PROTEIN"/>
    <property type="match status" value="1"/>
</dbReference>
<dbReference type="InterPro" id="IPR010917">
    <property type="entry name" value="TonB_rcpt_CS"/>
</dbReference>
<dbReference type="NCBIfam" id="TIGR01783">
    <property type="entry name" value="TonB-siderophor"/>
    <property type="match status" value="1"/>
</dbReference>
<evidence type="ECO:0000256" key="17">
    <source>
        <dbReference type="SAM" id="SignalP"/>
    </source>
</evidence>
<evidence type="ECO:0000256" key="1">
    <source>
        <dbReference type="ARBA" id="ARBA00004571"/>
    </source>
</evidence>
<evidence type="ECO:0000256" key="3">
    <source>
        <dbReference type="ARBA" id="ARBA00022448"/>
    </source>
</evidence>
<dbReference type="Pfam" id="PF07715">
    <property type="entry name" value="Plug"/>
    <property type="match status" value="1"/>
</dbReference>
<evidence type="ECO:0000256" key="8">
    <source>
        <dbReference type="ARBA" id="ARBA00023004"/>
    </source>
</evidence>
<keyword evidence="10 16" id="KW-0798">TonB box</keyword>
<dbReference type="InterPro" id="IPR010105">
    <property type="entry name" value="TonB_sidphr_rcpt"/>
</dbReference>
<evidence type="ECO:0000256" key="6">
    <source>
        <dbReference type="ARBA" id="ARBA00022692"/>
    </source>
</evidence>
<comment type="subcellular location">
    <subcellularLocation>
        <location evidence="1 14">Cell outer membrane</location>
        <topology evidence="1 14">Multi-pass membrane protein</topology>
    </subcellularLocation>
</comment>
<keyword evidence="21" id="KW-1185">Reference proteome</keyword>
<evidence type="ECO:0000256" key="4">
    <source>
        <dbReference type="ARBA" id="ARBA00022452"/>
    </source>
</evidence>
<comment type="similarity">
    <text evidence="2 14 16">Belongs to the TonB-dependent receptor family.</text>
</comment>
<dbReference type="PROSITE" id="PS01156">
    <property type="entry name" value="TONB_DEPENDENT_REC_2"/>
    <property type="match status" value="1"/>
</dbReference>
<dbReference type="CDD" id="cd01347">
    <property type="entry name" value="ligand_gated_channel"/>
    <property type="match status" value="1"/>
</dbReference>
<evidence type="ECO:0000313" key="20">
    <source>
        <dbReference type="EMBL" id="MBE0404120.1"/>
    </source>
</evidence>
<organism evidence="20 21">
    <name type="scientific">Halomonas citrativorans</name>
    <dbReference type="NCBI Taxonomy" id="2742612"/>
    <lineage>
        <taxon>Bacteria</taxon>
        <taxon>Pseudomonadati</taxon>
        <taxon>Pseudomonadota</taxon>
        <taxon>Gammaproteobacteria</taxon>
        <taxon>Oceanospirillales</taxon>
        <taxon>Halomonadaceae</taxon>
        <taxon>Halomonas</taxon>
    </lineage>
</organism>
<keyword evidence="13 14" id="KW-0998">Cell outer membrane</keyword>
<evidence type="ECO:0000256" key="9">
    <source>
        <dbReference type="ARBA" id="ARBA00023065"/>
    </source>
</evidence>
<dbReference type="Gene3D" id="2.170.130.10">
    <property type="entry name" value="TonB-dependent receptor, plug domain"/>
    <property type="match status" value="1"/>
</dbReference>
<evidence type="ECO:0000259" key="18">
    <source>
        <dbReference type="Pfam" id="PF00593"/>
    </source>
</evidence>
<dbReference type="InterPro" id="IPR039426">
    <property type="entry name" value="TonB-dep_rcpt-like"/>
</dbReference>
<evidence type="ECO:0000256" key="10">
    <source>
        <dbReference type="ARBA" id="ARBA00023077"/>
    </source>
</evidence>
<evidence type="ECO:0000256" key="11">
    <source>
        <dbReference type="ARBA" id="ARBA00023136"/>
    </source>
</evidence>